<protein>
    <submittedName>
        <fullName evidence="1">Uncharacterized protein</fullName>
    </submittedName>
</protein>
<reference evidence="1" key="1">
    <citation type="journal article" date="2014" name="Int. J. Syst. Evol. Microbiol.">
        <title>Complete genome sequence of Corynebacterium casei LMG S-19264T (=DSM 44701T), isolated from a smear-ripened cheese.</title>
        <authorList>
            <consortium name="US DOE Joint Genome Institute (JGI-PGF)"/>
            <person name="Walter F."/>
            <person name="Albersmeier A."/>
            <person name="Kalinowski J."/>
            <person name="Ruckert C."/>
        </authorList>
    </citation>
    <scope>NUCLEOTIDE SEQUENCE</scope>
    <source>
        <strain evidence="1">JCM 3093</strain>
    </source>
</reference>
<evidence type="ECO:0000313" key="2">
    <source>
        <dbReference type="Proteomes" id="UP000627984"/>
    </source>
</evidence>
<evidence type="ECO:0000313" key="1">
    <source>
        <dbReference type="EMBL" id="GGK69995.1"/>
    </source>
</evidence>
<organism evidence="1 2">
    <name type="scientific">Planomonospora parontospora</name>
    <dbReference type="NCBI Taxonomy" id="58119"/>
    <lineage>
        <taxon>Bacteria</taxon>
        <taxon>Bacillati</taxon>
        <taxon>Actinomycetota</taxon>
        <taxon>Actinomycetes</taxon>
        <taxon>Streptosporangiales</taxon>
        <taxon>Streptosporangiaceae</taxon>
        <taxon>Planomonospora</taxon>
    </lineage>
</organism>
<reference evidence="1" key="2">
    <citation type="submission" date="2022-09" db="EMBL/GenBank/DDBJ databases">
        <authorList>
            <person name="Sun Q."/>
            <person name="Ohkuma M."/>
        </authorList>
    </citation>
    <scope>NUCLEOTIDE SEQUENCE</scope>
    <source>
        <strain evidence="1">JCM 3093</strain>
    </source>
</reference>
<dbReference type="AlphaFoldDB" id="A0AA37F4Y5"/>
<dbReference type="Proteomes" id="UP000627984">
    <property type="component" value="Unassembled WGS sequence"/>
</dbReference>
<sequence>MVATSMDARWAVVARLQNDLVRVNPGSDREQIIERAIDLALSESRTQQNPDHLYRDVLRNAKYTFYRSKQRGQTAWARYNGQFDISFAEEGVDVTDHGATVEEEVEGGNLLRYLRMAANQLGSVGVAFLEHLANGKRPTEAALAVGISRATAYRNIAALRKQVDAWTGEAA</sequence>
<gene>
    <name evidence="1" type="ORF">GCM10010126_31720</name>
</gene>
<name>A0AA37F4Y5_9ACTN</name>
<comment type="caution">
    <text evidence="1">The sequence shown here is derived from an EMBL/GenBank/DDBJ whole genome shotgun (WGS) entry which is preliminary data.</text>
</comment>
<accession>A0AA37F4Y5</accession>
<proteinExistence type="predicted"/>
<dbReference type="RefSeq" id="WP_191895431.1">
    <property type="nucleotide sequence ID" value="NZ_BMQD01000009.1"/>
</dbReference>
<dbReference type="EMBL" id="BMQD01000009">
    <property type="protein sequence ID" value="GGK69995.1"/>
    <property type="molecule type" value="Genomic_DNA"/>
</dbReference>